<dbReference type="KEGG" id="aaxa:NCTC10138_00218"/>
<dbReference type="InterPro" id="IPR031107">
    <property type="entry name" value="Small_HSP"/>
</dbReference>
<dbReference type="Pfam" id="PF00011">
    <property type="entry name" value="HSP20"/>
    <property type="match status" value="1"/>
</dbReference>
<protein>
    <submittedName>
        <fullName evidence="4">Probable Hsp20 family chaperone</fullName>
    </submittedName>
</protein>
<feature type="domain" description="SHSP" evidence="3">
    <location>
        <begin position="20"/>
        <end position="129"/>
    </location>
</feature>
<keyword evidence="5" id="KW-1185">Reference proteome</keyword>
<dbReference type="RefSeq" id="WP_026390876.1">
    <property type="nucleotide sequence ID" value="NZ_LR215048.1"/>
</dbReference>
<evidence type="ECO:0000256" key="1">
    <source>
        <dbReference type="PROSITE-ProRule" id="PRU00285"/>
    </source>
</evidence>
<gene>
    <name evidence="4" type="ORF">NCTC10138_00218</name>
</gene>
<dbReference type="PANTHER" id="PTHR11527">
    <property type="entry name" value="HEAT-SHOCK PROTEIN 20 FAMILY MEMBER"/>
    <property type="match status" value="1"/>
</dbReference>
<evidence type="ECO:0000256" key="2">
    <source>
        <dbReference type="RuleBase" id="RU003616"/>
    </source>
</evidence>
<dbReference type="InterPro" id="IPR002068">
    <property type="entry name" value="A-crystallin/Hsp20_dom"/>
</dbReference>
<name>A0A449BBP9_HAPAX</name>
<dbReference type="Gene3D" id="2.60.40.790">
    <property type="match status" value="1"/>
</dbReference>
<organism evidence="4 5">
    <name type="scientific">Haploplasma axanthum</name>
    <name type="common">Acholeplasma axanthum</name>
    <dbReference type="NCBI Taxonomy" id="29552"/>
    <lineage>
        <taxon>Bacteria</taxon>
        <taxon>Bacillati</taxon>
        <taxon>Mycoplasmatota</taxon>
        <taxon>Mollicutes</taxon>
        <taxon>Acholeplasmatales</taxon>
        <taxon>Acholeplasmataceae</taxon>
        <taxon>Haploplasma</taxon>
    </lineage>
</organism>
<dbReference type="OrthoDB" id="9811615at2"/>
<dbReference type="STRING" id="1278311.GCA_000428705_01439"/>
<dbReference type="SUPFAM" id="SSF49764">
    <property type="entry name" value="HSP20-like chaperones"/>
    <property type="match status" value="1"/>
</dbReference>
<dbReference type="InterPro" id="IPR008978">
    <property type="entry name" value="HSP20-like_chaperone"/>
</dbReference>
<evidence type="ECO:0000313" key="5">
    <source>
        <dbReference type="Proteomes" id="UP000289841"/>
    </source>
</evidence>
<accession>A0A449BBP9</accession>
<evidence type="ECO:0000313" key="4">
    <source>
        <dbReference type="EMBL" id="VEU79865.1"/>
    </source>
</evidence>
<dbReference type="Proteomes" id="UP000289841">
    <property type="component" value="Chromosome"/>
</dbReference>
<reference evidence="4 5" key="1">
    <citation type="submission" date="2019-01" db="EMBL/GenBank/DDBJ databases">
        <authorList>
            <consortium name="Pathogen Informatics"/>
        </authorList>
    </citation>
    <scope>NUCLEOTIDE SEQUENCE [LARGE SCALE GENOMIC DNA]</scope>
    <source>
        <strain evidence="4 5">NCTC10138</strain>
    </source>
</reference>
<dbReference type="CDD" id="cd06471">
    <property type="entry name" value="ACD_LpsHSP_like"/>
    <property type="match status" value="1"/>
</dbReference>
<dbReference type="PROSITE" id="PS01031">
    <property type="entry name" value="SHSP"/>
    <property type="match status" value="1"/>
</dbReference>
<sequence length="129" mass="14957">MFDLLRKDKTFFDDFFGEIAGSKNALMKTDIKENDTSYTFEIDLPGFDKKDIKVGIENGYLTVSASKNDEVEEKKDNYIRRERHFGSFTRSFYVGNVKLDTLAANYKDGILSIDVPKEIKEETKYLEIK</sequence>
<comment type="similarity">
    <text evidence="1 2">Belongs to the small heat shock protein (HSP20) family.</text>
</comment>
<evidence type="ECO:0000259" key="3">
    <source>
        <dbReference type="PROSITE" id="PS01031"/>
    </source>
</evidence>
<dbReference type="AlphaFoldDB" id="A0A449BBP9"/>
<dbReference type="EMBL" id="LR215048">
    <property type="protein sequence ID" value="VEU79865.1"/>
    <property type="molecule type" value="Genomic_DNA"/>
</dbReference>
<proteinExistence type="inferred from homology"/>